<dbReference type="EMBL" id="PGXC01000026">
    <property type="protein sequence ID" value="PKK89048.1"/>
    <property type="molecule type" value="Genomic_DNA"/>
</dbReference>
<evidence type="ECO:0000256" key="1">
    <source>
        <dbReference type="SAM" id="Phobius"/>
    </source>
</evidence>
<keyword evidence="1" id="KW-0812">Transmembrane</keyword>
<comment type="caution">
    <text evidence="2">The sequence shown here is derived from an EMBL/GenBank/DDBJ whole genome shotgun (WGS) entry which is preliminary data.</text>
</comment>
<keyword evidence="1" id="KW-1133">Transmembrane helix</keyword>
<keyword evidence="1" id="KW-0472">Membrane</keyword>
<evidence type="ECO:0000313" key="3">
    <source>
        <dbReference type="Proteomes" id="UP000233256"/>
    </source>
</evidence>
<organism evidence="2 3">
    <name type="scientific">Candidatus Wallbacteria bacterium HGW-Wallbacteria-1</name>
    <dbReference type="NCBI Taxonomy" id="2013854"/>
    <lineage>
        <taxon>Bacteria</taxon>
        <taxon>Candidatus Walliibacteriota</taxon>
    </lineage>
</organism>
<reference evidence="2 3" key="1">
    <citation type="journal article" date="2017" name="ISME J.">
        <title>Potential for microbial H2 and metal transformations associated with novel bacteria and archaea in deep terrestrial subsurface sediments.</title>
        <authorList>
            <person name="Hernsdorf A.W."/>
            <person name="Amano Y."/>
            <person name="Miyakawa K."/>
            <person name="Ise K."/>
            <person name="Suzuki Y."/>
            <person name="Anantharaman K."/>
            <person name="Probst A."/>
            <person name="Burstein D."/>
            <person name="Thomas B.C."/>
            <person name="Banfield J.F."/>
        </authorList>
    </citation>
    <scope>NUCLEOTIDE SEQUENCE [LARGE SCALE GENOMIC DNA]</scope>
    <source>
        <strain evidence="2">HGW-Wallbacteria-1</strain>
    </source>
</reference>
<proteinExistence type="predicted"/>
<feature type="transmembrane region" description="Helical" evidence="1">
    <location>
        <begin position="32"/>
        <end position="53"/>
    </location>
</feature>
<sequence>MSDSQVRTDFQNNNPLEMEIHMLQRSASYSPLPVFLMITGLFLAFTPFLSTVFSRDLPGPIHDAYMPAKSFHTRIVYSTGGATVEVEKIKTKLQKLADWSNSLNKNKFRMEVIPDTDFRPEMFGRDGLQIVGPFKYNKVLQKYYSDIPFKFGDREITVGDKVIRGENLSVGLIWPQPGNEEYTIIATGVSYAAFDTLNSGTAGQSDFVIHSDRTRKKNDKYSFELLGNFHREAGKAWSIDPAKFVLPENARKFYIDRAMEQASNRKPPEAKILDIELRDSMKVRGKLIRGDANNVIIRLYDSENNPSGFMEIPINSIVKADDSELICTKIHCSDQSAQMQYFYWEIVNNHSLRARAILSIVNTKLHTIEFLPHALPFSNVIEKVRDMFGNDMEFKAEKVPNQELTLYNIKLNYPVSPGETLNLRVEMTFSNTVKEIPSSGAEGKIKSYQLDQDLGGLAGAPFRLGILLPEGTEFVSSYPKEKLINTTPQGEVVIIEGFTPERFDSIPIILEYREKAK</sequence>
<gene>
    <name evidence="2" type="ORF">CVV64_15990</name>
</gene>
<protein>
    <submittedName>
        <fullName evidence="2">Uncharacterized protein</fullName>
    </submittedName>
</protein>
<dbReference type="AlphaFoldDB" id="A0A2N1PL27"/>
<dbReference type="Proteomes" id="UP000233256">
    <property type="component" value="Unassembled WGS sequence"/>
</dbReference>
<name>A0A2N1PL27_9BACT</name>
<evidence type="ECO:0000313" key="2">
    <source>
        <dbReference type="EMBL" id="PKK89048.1"/>
    </source>
</evidence>
<accession>A0A2N1PL27</accession>